<evidence type="ECO:0000256" key="1">
    <source>
        <dbReference type="ARBA" id="ARBA00008139"/>
    </source>
</evidence>
<keyword evidence="3 7" id="KW-1015">Disulfide bond</keyword>
<dbReference type="Pfam" id="PF01401">
    <property type="entry name" value="Peptidase_M2"/>
    <property type="match status" value="1"/>
</dbReference>
<dbReference type="CDD" id="cd06461">
    <property type="entry name" value="M2_ACE"/>
    <property type="match status" value="1"/>
</dbReference>
<comment type="similarity">
    <text evidence="1 8 9">Belongs to the peptidase M2 family.</text>
</comment>
<evidence type="ECO:0000256" key="8">
    <source>
        <dbReference type="PROSITE-ProRule" id="PRU01355"/>
    </source>
</evidence>
<feature type="chain" id="PRO_5012890772" description="Angiotensin-converting enzyme" evidence="10">
    <location>
        <begin position="20"/>
        <end position="590"/>
    </location>
</feature>
<dbReference type="GO" id="GO:0008237">
    <property type="term" value="F:metallopeptidase activity"/>
    <property type="evidence" value="ECO:0007669"/>
    <property type="project" value="UniProtKB-KW"/>
</dbReference>
<evidence type="ECO:0000256" key="7">
    <source>
        <dbReference type="PIRSR" id="PIRSR601548-4"/>
    </source>
</evidence>
<keyword evidence="9" id="KW-0862">Zinc</keyword>
<feature type="binding site" evidence="6">
    <location>
        <position position="190"/>
    </location>
    <ligand>
        <name>chloride</name>
        <dbReference type="ChEBI" id="CHEBI:17996"/>
        <label>1</label>
    </ligand>
</feature>
<dbReference type="PROSITE" id="PS52011">
    <property type="entry name" value="PEPTIDASE_M2"/>
    <property type="match status" value="1"/>
</dbReference>
<proteinExistence type="inferred from homology"/>
<dbReference type="GO" id="GO:0006508">
    <property type="term" value="P:proteolysis"/>
    <property type="evidence" value="ECO:0007669"/>
    <property type="project" value="UniProtKB-KW"/>
</dbReference>
<dbReference type="GO" id="GO:0005886">
    <property type="term" value="C:plasma membrane"/>
    <property type="evidence" value="ECO:0007669"/>
    <property type="project" value="TreeGrafter"/>
</dbReference>
<evidence type="ECO:0000256" key="4">
    <source>
        <dbReference type="ARBA" id="ARBA00023180"/>
    </source>
</evidence>
<feature type="signal peptide" evidence="10">
    <location>
        <begin position="1"/>
        <end position="19"/>
    </location>
</feature>
<keyword evidence="4 5" id="KW-0325">Glycoprotein</keyword>
<dbReference type="PANTHER" id="PTHR10514">
    <property type="entry name" value="ANGIOTENSIN-CONVERTING ENZYME"/>
    <property type="match status" value="1"/>
</dbReference>
<dbReference type="SUPFAM" id="SSF55486">
    <property type="entry name" value="Metalloproteases ('zincins'), catalytic domain"/>
    <property type="match status" value="1"/>
</dbReference>
<feature type="glycosylation site" description="N-linked (GlcNAc...) (complex) asparagine" evidence="5">
    <location>
        <position position="69"/>
    </location>
</feature>
<dbReference type="GO" id="GO:0008241">
    <property type="term" value="F:peptidyl-dipeptidase activity"/>
    <property type="evidence" value="ECO:0007669"/>
    <property type="project" value="InterPro"/>
</dbReference>
<accession>A0A1W7R9Z8</accession>
<protein>
    <recommendedName>
        <fullName evidence="9">Angiotensin-converting enzyme</fullName>
        <ecNumber evidence="9">3.4.-.-</ecNumber>
    </recommendedName>
</protein>
<dbReference type="GO" id="GO:0046872">
    <property type="term" value="F:metal ion binding"/>
    <property type="evidence" value="ECO:0007669"/>
    <property type="project" value="UniProtKB-KW"/>
</dbReference>
<keyword evidence="9" id="KW-0121">Carboxypeptidase</keyword>
<sequence length="590" mass="68322">MCAAHIWLIVFGFFPYCRIQPVSSLISDEGKAKEFLDNIDQQHREWCQDKAKELDYRGMWSYDWKHFSNPELRRAFQLLSLTTPASLDAPDQADLSKYQELEETMIGRIFGSKVCPYNQECGENEKKLKYSAINGEMDQSRDYNKRLYYWKAWRDATGKQQRTTYSEFVDVANKLRKQYDSYGDYWLREYETPTGEFLQELKRIRQDLLPLYKQLHAYVRRRLINVYGENKINSNGPIPEHLIGLIPQKWNKIMDVLSPYDSEFDVTAKMKQKGTSVSEMVELAEDFYRSLGTPELDEAFWRDSIFEKSSKMENCINEIREGCAGSGARIRMCTNATEYYLHLLLQLLGDAHQEKAVSDLHYPFQGAANPGFLVAIGRTADLSAWTETYLRSVGLWDESYHRDRDISVLLNIALENIPVIFNSLSMETWRIDVFDKVTPSRSMNGKYWEKRVKKEGVCPPVRRDENDFDPGAHIHISTHSPIIDYAVGGILQFQFHKALSQAAGCSEPLHKCSIYRSSAAGRKLNEMMELGKSKPWPEVLSILTNGQTKKMDAGALLEFFQPLYQWLQRENNNEYIGWVTDDVMQCPRAG</sequence>
<evidence type="ECO:0000256" key="3">
    <source>
        <dbReference type="ARBA" id="ARBA00023157"/>
    </source>
</evidence>
<feature type="disulfide bond" evidence="7 8">
    <location>
        <begin position="315"/>
        <end position="333"/>
    </location>
</feature>
<dbReference type="EC" id="3.4.-.-" evidence="9"/>
<evidence type="ECO:0000256" key="9">
    <source>
        <dbReference type="RuleBase" id="RU361144"/>
    </source>
</evidence>
<organism evidence="11">
    <name type="scientific">Hadrurus spadix</name>
    <dbReference type="NCBI Taxonomy" id="141984"/>
    <lineage>
        <taxon>Eukaryota</taxon>
        <taxon>Metazoa</taxon>
        <taxon>Ecdysozoa</taxon>
        <taxon>Arthropoda</taxon>
        <taxon>Chelicerata</taxon>
        <taxon>Arachnida</taxon>
        <taxon>Scorpiones</taxon>
        <taxon>Iurida</taxon>
        <taxon>Iuroidea</taxon>
        <taxon>Hadrurus</taxon>
    </lineage>
</organism>
<keyword evidence="9" id="KW-0378">Hydrolase</keyword>
<evidence type="ECO:0000313" key="11">
    <source>
        <dbReference type="EMBL" id="JAV47965.1"/>
    </source>
</evidence>
<comment type="cofactor">
    <cofactor evidence="9">
        <name>Zn(2+)</name>
        <dbReference type="ChEBI" id="CHEBI:29105"/>
    </cofactor>
    <text evidence="9">Binds 1 zinc ion per subunit.</text>
</comment>
<evidence type="ECO:0000256" key="2">
    <source>
        <dbReference type="ARBA" id="ARBA00022729"/>
    </source>
</evidence>
<dbReference type="EMBL" id="GFAH01000424">
    <property type="protein sequence ID" value="JAV47965.1"/>
    <property type="molecule type" value="Transcribed_RNA"/>
</dbReference>
<keyword evidence="2 10" id="KW-0732">Signal</keyword>
<name>A0A1W7R9Z8_9SCOR</name>
<keyword evidence="9" id="KW-0479">Metal-binding</keyword>
<comment type="caution">
    <text evidence="8">Lacks conserved residue(s) required for the propagation of feature annotation.</text>
</comment>
<dbReference type="PANTHER" id="PTHR10514:SF27">
    <property type="entry name" value="ANGIOTENSIN-CONVERTING ENZYME"/>
    <property type="match status" value="1"/>
</dbReference>
<dbReference type="GO" id="GO:0004180">
    <property type="term" value="F:carboxypeptidase activity"/>
    <property type="evidence" value="ECO:0007669"/>
    <property type="project" value="UniProtKB-KW"/>
</dbReference>
<dbReference type="InterPro" id="IPR001548">
    <property type="entry name" value="Peptidase_M2"/>
</dbReference>
<evidence type="ECO:0000256" key="6">
    <source>
        <dbReference type="PIRSR" id="PIRSR601548-2"/>
    </source>
</evidence>
<evidence type="ECO:0000256" key="5">
    <source>
        <dbReference type="PIRSR" id="PIRSR601548-10"/>
    </source>
</evidence>
<evidence type="ECO:0000256" key="10">
    <source>
        <dbReference type="SAM" id="SignalP"/>
    </source>
</evidence>
<reference evidence="11" key="1">
    <citation type="submission" date="2016-11" db="EMBL/GenBank/DDBJ databases">
        <title>Venom-gland transcriptomics and venom proteomics of the black-back scorpion (Hadrurus spadix) reveal detectability challenges and an unexplored realm of animal toxin diversity.</title>
        <authorList>
            <person name="Rokyta D.R."/>
            <person name="Ward M.J."/>
        </authorList>
    </citation>
    <scope>NUCLEOTIDE SEQUENCE</scope>
    <source>
        <tissue evidence="11">Venom gland</tissue>
    </source>
</reference>
<dbReference type="PRINTS" id="PR00791">
    <property type="entry name" value="PEPDIPTASEA"/>
</dbReference>
<feature type="glycosylation site" description="N-linked (GlcNAc...) asparagine; partial" evidence="5">
    <location>
        <position position="118"/>
    </location>
</feature>
<dbReference type="AlphaFoldDB" id="A0A1W7R9Z8"/>
<keyword evidence="9" id="KW-0482">Metalloprotease</keyword>
<keyword evidence="9" id="KW-0645">Protease</keyword>